<keyword evidence="3" id="KW-1185">Reference proteome</keyword>
<protein>
    <submittedName>
        <fullName evidence="2">Uncharacterized protein</fullName>
    </submittedName>
</protein>
<evidence type="ECO:0000313" key="2">
    <source>
        <dbReference type="EMBL" id="KAJ7210522.1"/>
    </source>
</evidence>
<name>A0AAD6VIH7_9AGAR</name>
<gene>
    <name evidence="2" type="ORF">GGX14DRAFT_625914</name>
</gene>
<dbReference type="PANTHER" id="PTHR12475">
    <property type="match status" value="1"/>
</dbReference>
<proteinExistence type="inferred from homology"/>
<dbReference type="Pfam" id="PF13279">
    <property type="entry name" value="4HBT_2"/>
    <property type="match status" value="1"/>
</dbReference>
<comment type="caution">
    <text evidence="2">The sequence shown here is derived from an EMBL/GenBank/DDBJ whole genome shotgun (WGS) entry which is preliminary data.</text>
</comment>
<organism evidence="2 3">
    <name type="scientific">Mycena pura</name>
    <dbReference type="NCBI Taxonomy" id="153505"/>
    <lineage>
        <taxon>Eukaryota</taxon>
        <taxon>Fungi</taxon>
        <taxon>Dikarya</taxon>
        <taxon>Basidiomycota</taxon>
        <taxon>Agaricomycotina</taxon>
        <taxon>Agaricomycetes</taxon>
        <taxon>Agaricomycetidae</taxon>
        <taxon>Agaricales</taxon>
        <taxon>Marasmiineae</taxon>
        <taxon>Mycenaceae</taxon>
        <taxon>Mycena</taxon>
    </lineage>
</organism>
<dbReference type="PANTHER" id="PTHR12475:SF4">
    <property type="entry name" value="PROTEIN THEM6"/>
    <property type="match status" value="1"/>
</dbReference>
<sequence>MLLTWVIIAIALVNCRSWPFVWTVRVFLPVAKYFIASWAFDATLVFYSPERRQVVKRERTARISRVGKNPLEATTSYTSWAGLDDCDYNFHMSNSAYPKILDMVRMKAALQHLPQYLRTGGFLVLAGPTHLREIPILTRYEARVSIASWDDKWLYLVARFVTFPGKKKASSATQSSLGPLIPLKERDGATVHCVSINQFVFKQGRITVPPALALAFEGYSNLLPTSQPYTIAHPPPYWLISKTP</sequence>
<reference evidence="2" key="1">
    <citation type="submission" date="2023-03" db="EMBL/GenBank/DDBJ databases">
        <title>Massive genome expansion in bonnet fungi (Mycena s.s.) driven by repeated elements and novel gene families across ecological guilds.</title>
        <authorList>
            <consortium name="Lawrence Berkeley National Laboratory"/>
            <person name="Harder C.B."/>
            <person name="Miyauchi S."/>
            <person name="Viragh M."/>
            <person name="Kuo A."/>
            <person name="Thoen E."/>
            <person name="Andreopoulos B."/>
            <person name="Lu D."/>
            <person name="Skrede I."/>
            <person name="Drula E."/>
            <person name="Henrissat B."/>
            <person name="Morin E."/>
            <person name="Kohler A."/>
            <person name="Barry K."/>
            <person name="LaButti K."/>
            <person name="Morin E."/>
            <person name="Salamov A."/>
            <person name="Lipzen A."/>
            <person name="Mereny Z."/>
            <person name="Hegedus B."/>
            <person name="Baldrian P."/>
            <person name="Stursova M."/>
            <person name="Weitz H."/>
            <person name="Taylor A."/>
            <person name="Grigoriev I.V."/>
            <person name="Nagy L.G."/>
            <person name="Martin F."/>
            <person name="Kauserud H."/>
        </authorList>
    </citation>
    <scope>NUCLEOTIDE SEQUENCE</scope>
    <source>
        <strain evidence="2">9144</strain>
    </source>
</reference>
<dbReference type="SUPFAM" id="SSF54637">
    <property type="entry name" value="Thioesterase/thiol ester dehydrase-isomerase"/>
    <property type="match status" value="1"/>
</dbReference>
<comment type="similarity">
    <text evidence="1">Belongs to the lcsJ thioesterase family.</text>
</comment>
<accession>A0AAD6VIH7</accession>
<dbReference type="InterPro" id="IPR029069">
    <property type="entry name" value="HotDog_dom_sf"/>
</dbReference>
<dbReference type="EMBL" id="JARJCW010000028">
    <property type="protein sequence ID" value="KAJ7210522.1"/>
    <property type="molecule type" value="Genomic_DNA"/>
</dbReference>
<dbReference type="Proteomes" id="UP001219525">
    <property type="component" value="Unassembled WGS sequence"/>
</dbReference>
<dbReference type="AlphaFoldDB" id="A0AAD6VIH7"/>
<dbReference type="InterPro" id="IPR051490">
    <property type="entry name" value="THEM6_lcsJ_thioesterase"/>
</dbReference>
<evidence type="ECO:0000313" key="3">
    <source>
        <dbReference type="Proteomes" id="UP001219525"/>
    </source>
</evidence>
<evidence type="ECO:0000256" key="1">
    <source>
        <dbReference type="ARBA" id="ARBA00038476"/>
    </source>
</evidence>